<feature type="domain" description="HAT C-terminal dimerisation" evidence="1">
    <location>
        <begin position="130"/>
        <end position="166"/>
    </location>
</feature>
<gene>
    <name evidence="2" type="ORF">L484_012889</name>
</gene>
<protein>
    <recommendedName>
        <fullName evidence="1">HAT C-terminal dimerisation domain-containing protein</fullName>
    </recommendedName>
</protein>
<dbReference type="Proteomes" id="UP000030645">
    <property type="component" value="Unassembled WGS sequence"/>
</dbReference>
<dbReference type="Pfam" id="PF05699">
    <property type="entry name" value="Dimer_Tnp_hAT"/>
    <property type="match status" value="1"/>
</dbReference>
<accession>W9RFH0</accession>
<evidence type="ECO:0000313" key="3">
    <source>
        <dbReference type="Proteomes" id="UP000030645"/>
    </source>
</evidence>
<name>W9RFH0_9ROSA</name>
<sequence length="166" mass="18768">MELSVFLADVRPSFGSKKLSLRAAPIFSGYEEAGVHHMEENPTRLSKEESYSTKANNKLKNASFNLKLRKERTTMHPRRRGPVVFFPEGQAIVPGRSGRSKEEGAPFALRNRRLRLQAVNKIELICDHDMSTVTSEQAFSASNQILDDKRSIMYPDILEGLMCVKD</sequence>
<evidence type="ECO:0000313" key="2">
    <source>
        <dbReference type="EMBL" id="EXB88447.1"/>
    </source>
</evidence>
<dbReference type="EMBL" id="KE344966">
    <property type="protein sequence ID" value="EXB88447.1"/>
    <property type="molecule type" value="Genomic_DNA"/>
</dbReference>
<reference evidence="3" key="1">
    <citation type="submission" date="2013-01" db="EMBL/GenBank/DDBJ databases">
        <title>Draft Genome Sequence of a Mulberry Tree, Morus notabilis C.K. Schneid.</title>
        <authorList>
            <person name="He N."/>
            <person name="Zhao S."/>
        </authorList>
    </citation>
    <scope>NUCLEOTIDE SEQUENCE</scope>
</reference>
<dbReference type="AlphaFoldDB" id="W9RFH0"/>
<organism evidence="2 3">
    <name type="scientific">Morus notabilis</name>
    <dbReference type="NCBI Taxonomy" id="981085"/>
    <lineage>
        <taxon>Eukaryota</taxon>
        <taxon>Viridiplantae</taxon>
        <taxon>Streptophyta</taxon>
        <taxon>Embryophyta</taxon>
        <taxon>Tracheophyta</taxon>
        <taxon>Spermatophyta</taxon>
        <taxon>Magnoliopsida</taxon>
        <taxon>eudicotyledons</taxon>
        <taxon>Gunneridae</taxon>
        <taxon>Pentapetalae</taxon>
        <taxon>rosids</taxon>
        <taxon>fabids</taxon>
        <taxon>Rosales</taxon>
        <taxon>Moraceae</taxon>
        <taxon>Moreae</taxon>
        <taxon>Morus</taxon>
    </lineage>
</organism>
<evidence type="ECO:0000259" key="1">
    <source>
        <dbReference type="Pfam" id="PF05699"/>
    </source>
</evidence>
<keyword evidence="3" id="KW-1185">Reference proteome</keyword>
<proteinExistence type="predicted"/>
<dbReference type="InterPro" id="IPR008906">
    <property type="entry name" value="HATC_C_dom"/>
</dbReference>
<dbReference type="GO" id="GO:0046983">
    <property type="term" value="F:protein dimerization activity"/>
    <property type="evidence" value="ECO:0007669"/>
    <property type="project" value="InterPro"/>
</dbReference>